<feature type="compositionally biased region" description="Polar residues" evidence="1">
    <location>
        <begin position="450"/>
        <end position="459"/>
    </location>
</feature>
<proteinExistence type="predicted"/>
<keyword evidence="4" id="KW-1185">Reference proteome</keyword>
<dbReference type="InterPro" id="IPR057746">
    <property type="entry name" value="CpnT-like_N"/>
</dbReference>
<feature type="domain" description="Outer membrane channel protein CpnT-like N-terminal" evidence="2">
    <location>
        <begin position="17"/>
        <end position="147"/>
    </location>
</feature>
<evidence type="ECO:0000256" key="1">
    <source>
        <dbReference type="SAM" id="MobiDB-lite"/>
    </source>
</evidence>
<gene>
    <name evidence="3" type="ORF">OJ254_25920</name>
</gene>
<protein>
    <recommendedName>
        <fullName evidence="2">Outer membrane channel protein CpnT-like N-terminal domain-containing protein</fullName>
    </recommendedName>
</protein>
<dbReference type="Proteomes" id="UP001164959">
    <property type="component" value="Chromosome"/>
</dbReference>
<feature type="compositionally biased region" description="Basic and acidic residues" evidence="1">
    <location>
        <begin position="547"/>
        <end position="559"/>
    </location>
</feature>
<feature type="compositionally biased region" description="Gly residues" evidence="1">
    <location>
        <begin position="227"/>
        <end position="241"/>
    </location>
</feature>
<sequence>MGVVLPGWADEILDIIGVSWPNVDEDDYRDMADALREFADDIDGGANEAHQAIQSFVGSAGGSLGVEALNAHWGKINGKHLKGLADCGRLAATAMDAVALLIEGAKLGAIVQLGILAAEVVAAQAAAPFTFGLSELGALAGTQATRLAVRKIIKEVCQQVVEQIVSVALTPIEEALGAMVGDLVVQLGANALGVQKGVDLGHAAQAGKDAGKSAAAGMQLLSAEGSSSGGGSGGGAGGSGGFTFDPDAHDNVVDVLKRAGGTFRDKGGSKIGRARSHHERTRGKDVIANAAAPMIDKVMDGLGDGVKRTAKHLDEKMVGGVKKMKLNHRENDDSIATEIQSIGKKSHGNAPTYHVDDHGKVTRLTTAGHQDLTDEDRSRLTPIGLQGDDHVPRRVAGNYPLPKERTKKPSQQVPFGSTDLSQATQLARHANTGKRDRKTKQPEKGDYGNKSGSKFSSRNYAAARHGERGADDEFILVGRSVFTTGMHSERQVGIPFLDAKHAGGMTELYTERAPCTKSPGSADCSAWMSEHLPDAKVSHSVEYGDTPESKKKGNDEMEKYLNSINRRKR</sequence>
<accession>A0ABY6PHX1</accession>
<reference evidence="3" key="1">
    <citation type="submission" date="2022-11" db="EMBL/GenBank/DDBJ databases">
        <title>Identification and genomic analyses of a novel endophytic actinobacterium Streptomyces endophytica sp. nov. with potential for biocontrol of Yam anthracnose.</title>
        <authorList>
            <person name="Huang X."/>
        </authorList>
    </citation>
    <scope>NUCLEOTIDE SEQUENCE</scope>
    <source>
        <strain evidence="3">HNM0140</strain>
    </source>
</reference>
<feature type="region of interest" description="Disordered" evidence="1">
    <location>
        <begin position="538"/>
        <end position="569"/>
    </location>
</feature>
<dbReference type="InterPro" id="IPR032722">
    <property type="entry name" value="Deaminase_XOO_2897"/>
</dbReference>
<evidence type="ECO:0000313" key="3">
    <source>
        <dbReference type="EMBL" id="UZJ33093.1"/>
    </source>
</evidence>
<dbReference type="Pfam" id="PF14440">
    <property type="entry name" value="XOO_2897-deam"/>
    <property type="match status" value="1"/>
</dbReference>
<dbReference type="Pfam" id="PF25547">
    <property type="entry name" value="WXG100_2"/>
    <property type="match status" value="1"/>
</dbReference>
<dbReference type="RefSeq" id="WP_265364295.1">
    <property type="nucleotide sequence ID" value="NZ_CP110636.1"/>
</dbReference>
<evidence type="ECO:0000313" key="4">
    <source>
        <dbReference type="Proteomes" id="UP001164959"/>
    </source>
</evidence>
<name>A0ABY6PHX1_9ACTN</name>
<feature type="compositionally biased region" description="Polar residues" evidence="1">
    <location>
        <begin position="409"/>
        <end position="425"/>
    </location>
</feature>
<feature type="region of interest" description="Disordered" evidence="1">
    <location>
        <begin position="224"/>
        <end position="243"/>
    </location>
</feature>
<organism evidence="3 4">
    <name type="scientific">Streptomyces endophytica</name>
    <dbReference type="NCBI Taxonomy" id="2991496"/>
    <lineage>
        <taxon>Bacteria</taxon>
        <taxon>Bacillati</taxon>
        <taxon>Actinomycetota</taxon>
        <taxon>Actinomycetes</taxon>
        <taxon>Kitasatosporales</taxon>
        <taxon>Streptomycetaceae</taxon>
        <taxon>Streptomyces</taxon>
    </lineage>
</organism>
<feature type="region of interest" description="Disordered" evidence="1">
    <location>
        <begin position="365"/>
        <end position="466"/>
    </location>
</feature>
<dbReference type="EMBL" id="CP110636">
    <property type="protein sequence ID" value="UZJ33093.1"/>
    <property type="molecule type" value="Genomic_DNA"/>
</dbReference>
<evidence type="ECO:0000259" key="2">
    <source>
        <dbReference type="Pfam" id="PF25547"/>
    </source>
</evidence>